<accession>A0A9X9M2N8</accession>
<reference evidence="1 2" key="1">
    <citation type="submission" date="2018-10" db="EMBL/GenBank/DDBJ databases">
        <authorList>
            <person name="Ekblom R."/>
            <person name="Jareborg N."/>
        </authorList>
    </citation>
    <scope>NUCLEOTIDE SEQUENCE [LARGE SCALE GENOMIC DNA]</scope>
    <source>
        <tissue evidence="1">Muscle</tissue>
    </source>
</reference>
<dbReference type="EMBL" id="CYRY02038322">
    <property type="protein sequence ID" value="VCX30513.1"/>
    <property type="molecule type" value="Genomic_DNA"/>
</dbReference>
<name>A0A9X9M2N8_GULGU</name>
<protein>
    <submittedName>
        <fullName evidence="1">Uncharacterized protein</fullName>
    </submittedName>
</protein>
<proteinExistence type="predicted"/>
<organism evidence="1 2">
    <name type="scientific">Gulo gulo</name>
    <name type="common">Wolverine</name>
    <name type="synonym">Gluton</name>
    <dbReference type="NCBI Taxonomy" id="48420"/>
    <lineage>
        <taxon>Eukaryota</taxon>
        <taxon>Metazoa</taxon>
        <taxon>Chordata</taxon>
        <taxon>Craniata</taxon>
        <taxon>Vertebrata</taxon>
        <taxon>Euteleostomi</taxon>
        <taxon>Mammalia</taxon>
        <taxon>Eutheria</taxon>
        <taxon>Laurasiatheria</taxon>
        <taxon>Carnivora</taxon>
        <taxon>Caniformia</taxon>
        <taxon>Musteloidea</taxon>
        <taxon>Mustelidae</taxon>
        <taxon>Guloninae</taxon>
        <taxon>Gulo</taxon>
    </lineage>
</organism>
<comment type="caution">
    <text evidence="1">The sequence shown here is derived from an EMBL/GenBank/DDBJ whole genome shotgun (WGS) entry which is preliminary data.</text>
</comment>
<evidence type="ECO:0000313" key="1">
    <source>
        <dbReference type="EMBL" id="VCX30513.1"/>
    </source>
</evidence>
<dbReference type="AlphaFoldDB" id="A0A9X9M2N8"/>
<gene>
    <name evidence="1" type="ORF">BN2614_LOCUS1</name>
</gene>
<dbReference type="Proteomes" id="UP000269945">
    <property type="component" value="Unassembled WGS sequence"/>
</dbReference>
<keyword evidence="2" id="KW-1185">Reference proteome</keyword>
<sequence length="44" mass="4825">MVIPRSHSAFSLSKTQAYLKETFPISAASFSNFSIVLLSIPSHL</sequence>
<evidence type="ECO:0000313" key="2">
    <source>
        <dbReference type="Proteomes" id="UP000269945"/>
    </source>
</evidence>